<accession>A0ABT9YLW2</accession>
<dbReference type="EMBL" id="JAUSUA010000005">
    <property type="protein sequence ID" value="MDQ0208470.1"/>
    <property type="molecule type" value="Genomic_DNA"/>
</dbReference>
<comment type="caution">
    <text evidence="3">The sequence shown here is derived from an EMBL/GenBank/DDBJ whole genome shotgun (WGS) entry which is preliminary data.</text>
</comment>
<reference evidence="3 4" key="1">
    <citation type="submission" date="2023-07" db="EMBL/GenBank/DDBJ databases">
        <title>Genomic Encyclopedia of Type Strains, Phase IV (KMG-IV): sequencing the most valuable type-strain genomes for metagenomic binning, comparative biology and taxonomic classification.</title>
        <authorList>
            <person name="Goeker M."/>
        </authorList>
    </citation>
    <scope>NUCLEOTIDE SEQUENCE [LARGE SCALE GENOMIC DNA]</scope>
    <source>
        <strain evidence="3 4">DSM 19154</strain>
    </source>
</reference>
<dbReference type="RefSeq" id="WP_306984540.1">
    <property type="nucleotide sequence ID" value="NZ_JAUSUA010000005.1"/>
</dbReference>
<gene>
    <name evidence="3" type="ORF">J2S05_003281</name>
</gene>
<feature type="transmembrane region" description="Helical" evidence="1">
    <location>
        <begin position="36"/>
        <end position="58"/>
    </location>
</feature>
<evidence type="ECO:0000259" key="2">
    <source>
        <dbReference type="Pfam" id="PF01882"/>
    </source>
</evidence>
<evidence type="ECO:0000313" key="3">
    <source>
        <dbReference type="EMBL" id="MDQ0208470.1"/>
    </source>
</evidence>
<protein>
    <submittedName>
        <fullName evidence="3">Uncharacterized protein (DUF58 family)</fullName>
    </submittedName>
</protein>
<keyword evidence="1" id="KW-0812">Transmembrane</keyword>
<sequence>MRNSFRFLIPMMKGLAGLLILGGCFAYAMFQGGFVSWFLFYSVLMVGLFIMVSVLFTIRFSPERVIKQKTLYAGEHVEVEVVLRKKVFQPFIYLRIKDLAPSQVGSVSGEEAMFFFSFSKQLSFRYDIHSLKRGIHTLEKMEITTSDFFGWFERVHTIHVPTKMTVFPRYKQLGDISTLQSPQHISGLTAKPSFREEDRSLAGVRNYVPGDRMTSINWKQSARRKELMTKEFETHEGQATILAFDAYASKKSYEEFERVVEQVASITSTFLQSQVECQLAVHFQDWVVEDIQAHSWEKNLTLLATVEANKECAPSIHPMYRQWKNRTVFYICAQLDERVFKTLEGLVLENARVKVCLLEMEPDQVSYADRLRNKGMEPIYMTS</sequence>
<dbReference type="PANTHER" id="PTHR34351:SF2">
    <property type="entry name" value="DUF58 DOMAIN-CONTAINING PROTEIN"/>
    <property type="match status" value="1"/>
</dbReference>
<proteinExistence type="predicted"/>
<organism evidence="3 4">
    <name type="scientific">Alkalicoccobacillus murimartini</name>
    <dbReference type="NCBI Taxonomy" id="171685"/>
    <lineage>
        <taxon>Bacteria</taxon>
        <taxon>Bacillati</taxon>
        <taxon>Bacillota</taxon>
        <taxon>Bacilli</taxon>
        <taxon>Bacillales</taxon>
        <taxon>Bacillaceae</taxon>
        <taxon>Alkalicoccobacillus</taxon>
    </lineage>
</organism>
<evidence type="ECO:0000313" key="4">
    <source>
        <dbReference type="Proteomes" id="UP001225034"/>
    </source>
</evidence>
<dbReference type="Proteomes" id="UP001225034">
    <property type="component" value="Unassembled WGS sequence"/>
</dbReference>
<keyword evidence="1" id="KW-0472">Membrane</keyword>
<dbReference type="Pfam" id="PF01882">
    <property type="entry name" value="DUF58"/>
    <property type="match status" value="1"/>
</dbReference>
<name>A0ABT9YLW2_9BACI</name>
<evidence type="ECO:0000256" key="1">
    <source>
        <dbReference type="SAM" id="Phobius"/>
    </source>
</evidence>
<keyword evidence="4" id="KW-1185">Reference proteome</keyword>
<dbReference type="PROSITE" id="PS51257">
    <property type="entry name" value="PROKAR_LIPOPROTEIN"/>
    <property type="match status" value="1"/>
</dbReference>
<dbReference type="InterPro" id="IPR002881">
    <property type="entry name" value="DUF58"/>
</dbReference>
<keyword evidence="1" id="KW-1133">Transmembrane helix</keyword>
<dbReference type="PANTHER" id="PTHR34351">
    <property type="entry name" value="SLR1927 PROTEIN-RELATED"/>
    <property type="match status" value="1"/>
</dbReference>
<feature type="domain" description="DUF58" evidence="2">
    <location>
        <begin position="204"/>
        <end position="269"/>
    </location>
</feature>